<reference evidence="1" key="1">
    <citation type="journal article" date="2015" name="PeerJ">
        <title>First genomic representation of candidate bacterial phylum KSB3 points to enhanced environmental sensing as a trigger of wastewater bulking.</title>
        <authorList>
            <person name="Sekiguchi Y."/>
            <person name="Ohashi A."/>
            <person name="Parks D.H."/>
            <person name="Yamauchi T."/>
            <person name="Tyson G.W."/>
            <person name="Hugenholtz P."/>
        </authorList>
    </citation>
    <scope>NUCLEOTIDE SEQUENCE [LARGE SCALE GENOMIC DNA]</scope>
</reference>
<keyword evidence="2" id="KW-1185">Reference proteome</keyword>
<gene>
    <name evidence="1" type="ORF">U27_06199</name>
</gene>
<protein>
    <submittedName>
        <fullName evidence="1">Uncharacterized protein</fullName>
    </submittedName>
</protein>
<dbReference type="Proteomes" id="UP000030661">
    <property type="component" value="Unassembled WGS sequence"/>
</dbReference>
<proteinExistence type="predicted"/>
<dbReference type="AlphaFoldDB" id="A0A081C3R7"/>
<evidence type="ECO:0000313" key="1">
    <source>
        <dbReference type="EMBL" id="GAK59222.1"/>
    </source>
</evidence>
<sequence length="47" mass="5526">MPKLMVAEKDQTAIITRIEAYSGNWQALLKRIVQEHQEIIAILERYL</sequence>
<name>A0A081C3R7_VECG1</name>
<accession>A0A081C3R7</accession>
<dbReference type="EMBL" id="DF820469">
    <property type="protein sequence ID" value="GAK59222.1"/>
    <property type="molecule type" value="Genomic_DNA"/>
</dbReference>
<dbReference type="HOGENOM" id="CLU_3165015_0_0_0"/>
<organism evidence="1">
    <name type="scientific">Vecturithrix granuli</name>
    <dbReference type="NCBI Taxonomy" id="1499967"/>
    <lineage>
        <taxon>Bacteria</taxon>
        <taxon>Candidatus Moduliflexota</taxon>
        <taxon>Candidatus Vecturitrichia</taxon>
        <taxon>Candidatus Vecturitrichales</taxon>
        <taxon>Candidatus Vecturitrichaceae</taxon>
        <taxon>Candidatus Vecturithrix</taxon>
    </lineage>
</organism>
<dbReference type="STRING" id="1499967.U27_06199"/>
<evidence type="ECO:0000313" key="2">
    <source>
        <dbReference type="Proteomes" id="UP000030661"/>
    </source>
</evidence>